<sequence length="39" mass="4684">MNPDVFQRTKILCISFFEKKKKLEISQKTVDFSKICYII</sequence>
<accession>A0A8D9PDZ9</accession>
<protein>
    <submittedName>
        <fullName evidence="1">Uncharacterized protein</fullName>
    </submittedName>
</protein>
<organism evidence="1">
    <name type="scientific">Siphoviridae sp. ctoNj20</name>
    <dbReference type="NCBI Taxonomy" id="2826085"/>
    <lineage>
        <taxon>Viruses</taxon>
        <taxon>Duplodnaviria</taxon>
        <taxon>Heunggongvirae</taxon>
        <taxon>Uroviricota</taxon>
        <taxon>Caudoviricetes</taxon>
    </lineage>
</organism>
<dbReference type="EMBL" id="BK014724">
    <property type="protein sequence ID" value="DAD55448.1"/>
    <property type="molecule type" value="Genomic_DNA"/>
</dbReference>
<proteinExistence type="predicted"/>
<name>A0A8D9PDZ9_9CAUD</name>
<reference evidence="1" key="1">
    <citation type="journal article" date="2021" name="Proc. Natl. Acad. Sci. U.S.A.">
        <title>A Catalog of Tens of Thousands of Viruses from Human Metagenomes Reveals Hidden Associations with Chronic Diseases.</title>
        <authorList>
            <person name="Tisza M.J."/>
            <person name="Buck C.B."/>
        </authorList>
    </citation>
    <scope>NUCLEOTIDE SEQUENCE</scope>
    <source>
        <strain evidence="1">CtoNj20</strain>
    </source>
</reference>
<evidence type="ECO:0000313" key="1">
    <source>
        <dbReference type="EMBL" id="DAD55448.1"/>
    </source>
</evidence>